<feature type="transmembrane region" description="Helical" evidence="5">
    <location>
        <begin position="147"/>
        <end position="168"/>
    </location>
</feature>
<keyword evidence="3 5" id="KW-1133">Transmembrane helix</keyword>
<dbReference type="Pfam" id="PF01925">
    <property type="entry name" value="TauE"/>
    <property type="match status" value="1"/>
</dbReference>
<dbReference type="EMBL" id="SMBZ01000060">
    <property type="protein sequence ID" value="TCV06596.1"/>
    <property type="molecule type" value="Genomic_DNA"/>
</dbReference>
<proteinExistence type="inferred from homology"/>
<organism evidence="6 7">
    <name type="scientific">Sphingobacterium alimentarium</name>
    <dbReference type="NCBI Taxonomy" id="797292"/>
    <lineage>
        <taxon>Bacteria</taxon>
        <taxon>Pseudomonadati</taxon>
        <taxon>Bacteroidota</taxon>
        <taxon>Sphingobacteriia</taxon>
        <taxon>Sphingobacteriales</taxon>
        <taxon>Sphingobacteriaceae</taxon>
        <taxon>Sphingobacterium</taxon>
    </lineage>
</organism>
<feature type="transmembrane region" description="Helical" evidence="5">
    <location>
        <begin position="209"/>
        <end position="227"/>
    </location>
</feature>
<feature type="transmembrane region" description="Helical" evidence="5">
    <location>
        <begin position="110"/>
        <end position="127"/>
    </location>
</feature>
<evidence type="ECO:0000313" key="6">
    <source>
        <dbReference type="EMBL" id="TCV06596.1"/>
    </source>
</evidence>
<comment type="similarity">
    <text evidence="5">Belongs to the 4-toluene sulfonate uptake permease (TSUP) (TC 2.A.102) family.</text>
</comment>
<dbReference type="PANTHER" id="PTHR43701">
    <property type="entry name" value="MEMBRANE TRANSPORTER PROTEIN MJ0441-RELATED"/>
    <property type="match status" value="1"/>
</dbReference>
<name>A0A4R3VQ27_9SPHI</name>
<protein>
    <recommendedName>
        <fullName evidence="5">Probable membrane transporter protein</fullName>
    </recommendedName>
</protein>
<evidence type="ECO:0000256" key="3">
    <source>
        <dbReference type="ARBA" id="ARBA00022989"/>
    </source>
</evidence>
<comment type="caution">
    <text evidence="6">The sequence shown here is derived from an EMBL/GenBank/DDBJ whole genome shotgun (WGS) entry which is preliminary data.</text>
</comment>
<keyword evidence="2 5" id="KW-0812">Transmembrane</keyword>
<dbReference type="Proteomes" id="UP000295197">
    <property type="component" value="Unassembled WGS sequence"/>
</dbReference>
<evidence type="ECO:0000256" key="2">
    <source>
        <dbReference type="ARBA" id="ARBA00022692"/>
    </source>
</evidence>
<keyword evidence="5" id="KW-1003">Cell membrane</keyword>
<evidence type="ECO:0000256" key="4">
    <source>
        <dbReference type="ARBA" id="ARBA00023136"/>
    </source>
</evidence>
<keyword evidence="7" id="KW-1185">Reference proteome</keyword>
<evidence type="ECO:0000256" key="5">
    <source>
        <dbReference type="RuleBase" id="RU363041"/>
    </source>
</evidence>
<feature type="transmembrane region" description="Helical" evidence="5">
    <location>
        <begin position="31"/>
        <end position="51"/>
    </location>
</feature>
<comment type="subcellular location">
    <subcellularLocation>
        <location evidence="5">Cell membrane</location>
        <topology evidence="5">Multi-pass membrane protein</topology>
    </subcellularLocation>
    <subcellularLocation>
        <location evidence="1">Membrane</location>
        <topology evidence="1">Multi-pass membrane protein</topology>
    </subcellularLocation>
</comment>
<feature type="transmembrane region" description="Helical" evidence="5">
    <location>
        <begin position="239"/>
        <end position="258"/>
    </location>
</feature>
<reference evidence="6 7" key="1">
    <citation type="submission" date="2019-03" db="EMBL/GenBank/DDBJ databases">
        <title>Genomic Encyclopedia of Type Strains, Phase IV (KMG-IV): sequencing the most valuable type-strain genomes for metagenomic binning, comparative biology and taxonomic classification.</title>
        <authorList>
            <person name="Goeker M."/>
        </authorList>
    </citation>
    <scope>NUCLEOTIDE SEQUENCE [LARGE SCALE GENOMIC DNA]</scope>
    <source>
        <strain evidence="6 7">DSM 22362</strain>
    </source>
</reference>
<feature type="transmembrane region" description="Helical" evidence="5">
    <location>
        <begin position="180"/>
        <end position="197"/>
    </location>
</feature>
<dbReference type="OrthoDB" id="8559161at2"/>
<dbReference type="RefSeq" id="WP_132778953.1">
    <property type="nucleotide sequence ID" value="NZ_SMBZ01000060.1"/>
</dbReference>
<feature type="transmembrane region" description="Helical" evidence="5">
    <location>
        <begin position="72"/>
        <end position="90"/>
    </location>
</feature>
<dbReference type="GO" id="GO:0005886">
    <property type="term" value="C:plasma membrane"/>
    <property type="evidence" value="ECO:0007669"/>
    <property type="project" value="UniProtKB-SubCell"/>
</dbReference>
<sequence>MIILGLLLAVFVGITLGLVGSGGSILTVPIFVYIFGVNPVLATAYSLFAIGSTSIIGGVKGLVQGDVDIDKLLKFGIPSMISVFVTRKYIVPLIPDEFHIGTYVVAQETVLMVCFAILMLFAAFAMMHEIKVPKQHFSFISVVTKGVLVGSVTGIVGAGGGFLIIPALTNFFHLSMKKAVSTSLVLIAINSMLGLLGDWRRINLFDWNLLLMYTGLTVVGIFIGFYFSNKIDGPSLKKLFSYGILIVAALVLMEELGLF</sequence>
<evidence type="ECO:0000256" key="1">
    <source>
        <dbReference type="ARBA" id="ARBA00004141"/>
    </source>
</evidence>
<dbReference type="PANTHER" id="PTHR43701:SF2">
    <property type="entry name" value="MEMBRANE TRANSPORTER PROTEIN YJNA-RELATED"/>
    <property type="match status" value="1"/>
</dbReference>
<keyword evidence="4 5" id="KW-0472">Membrane</keyword>
<accession>A0A4R3VQ27</accession>
<dbReference type="InterPro" id="IPR051598">
    <property type="entry name" value="TSUP/Inactive_protease-like"/>
</dbReference>
<evidence type="ECO:0000313" key="7">
    <source>
        <dbReference type="Proteomes" id="UP000295197"/>
    </source>
</evidence>
<gene>
    <name evidence="6" type="ORF">EDC17_106011</name>
</gene>
<dbReference type="InterPro" id="IPR002781">
    <property type="entry name" value="TM_pro_TauE-like"/>
</dbReference>
<dbReference type="AlphaFoldDB" id="A0A4R3VQ27"/>